<organism evidence="2 3">
    <name type="scientific">Dendrothele bispora (strain CBS 962.96)</name>
    <dbReference type="NCBI Taxonomy" id="1314807"/>
    <lineage>
        <taxon>Eukaryota</taxon>
        <taxon>Fungi</taxon>
        <taxon>Dikarya</taxon>
        <taxon>Basidiomycota</taxon>
        <taxon>Agaricomycotina</taxon>
        <taxon>Agaricomycetes</taxon>
        <taxon>Agaricomycetidae</taxon>
        <taxon>Agaricales</taxon>
        <taxon>Agaricales incertae sedis</taxon>
        <taxon>Dendrothele</taxon>
    </lineage>
</organism>
<keyword evidence="1" id="KW-0472">Membrane</keyword>
<keyword evidence="1" id="KW-1133">Transmembrane helix</keyword>
<dbReference type="Proteomes" id="UP000297245">
    <property type="component" value="Unassembled WGS sequence"/>
</dbReference>
<proteinExistence type="predicted"/>
<dbReference type="EMBL" id="ML179187">
    <property type="protein sequence ID" value="THU95983.1"/>
    <property type="molecule type" value="Genomic_DNA"/>
</dbReference>
<keyword evidence="3" id="KW-1185">Reference proteome</keyword>
<protein>
    <submittedName>
        <fullName evidence="2">Uncharacterized protein</fullName>
    </submittedName>
</protein>
<evidence type="ECO:0000313" key="3">
    <source>
        <dbReference type="Proteomes" id="UP000297245"/>
    </source>
</evidence>
<gene>
    <name evidence="2" type="ORF">K435DRAFT_665309</name>
</gene>
<name>A0A4S8M2S7_DENBC</name>
<keyword evidence="1" id="KW-0812">Transmembrane</keyword>
<evidence type="ECO:0000313" key="2">
    <source>
        <dbReference type="EMBL" id="THU95983.1"/>
    </source>
</evidence>
<dbReference type="OrthoDB" id="2366471at2759"/>
<reference evidence="2 3" key="1">
    <citation type="journal article" date="2019" name="Nat. Ecol. Evol.">
        <title>Megaphylogeny resolves global patterns of mushroom evolution.</title>
        <authorList>
            <person name="Varga T."/>
            <person name="Krizsan K."/>
            <person name="Foldi C."/>
            <person name="Dima B."/>
            <person name="Sanchez-Garcia M."/>
            <person name="Sanchez-Ramirez S."/>
            <person name="Szollosi G.J."/>
            <person name="Szarkandi J.G."/>
            <person name="Papp V."/>
            <person name="Albert L."/>
            <person name="Andreopoulos W."/>
            <person name="Angelini C."/>
            <person name="Antonin V."/>
            <person name="Barry K.W."/>
            <person name="Bougher N.L."/>
            <person name="Buchanan P."/>
            <person name="Buyck B."/>
            <person name="Bense V."/>
            <person name="Catcheside P."/>
            <person name="Chovatia M."/>
            <person name="Cooper J."/>
            <person name="Damon W."/>
            <person name="Desjardin D."/>
            <person name="Finy P."/>
            <person name="Geml J."/>
            <person name="Haridas S."/>
            <person name="Hughes K."/>
            <person name="Justo A."/>
            <person name="Karasinski D."/>
            <person name="Kautmanova I."/>
            <person name="Kiss B."/>
            <person name="Kocsube S."/>
            <person name="Kotiranta H."/>
            <person name="LaButti K.M."/>
            <person name="Lechner B.E."/>
            <person name="Liimatainen K."/>
            <person name="Lipzen A."/>
            <person name="Lukacs Z."/>
            <person name="Mihaltcheva S."/>
            <person name="Morgado L.N."/>
            <person name="Niskanen T."/>
            <person name="Noordeloos M.E."/>
            <person name="Ohm R.A."/>
            <person name="Ortiz-Santana B."/>
            <person name="Ovrebo C."/>
            <person name="Racz N."/>
            <person name="Riley R."/>
            <person name="Savchenko A."/>
            <person name="Shiryaev A."/>
            <person name="Soop K."/>
            <person name="Spirin V."/>
            <person name="Szebenyi C."/>
            <person name="Tomsovsky M."/>
            <person name="Tulloss R.E."/>
            <person name="Uehling J."/>
            <person name="Grigoriev I.V."/>
            <person name="Vagvolgyi C."/>
            <person name="Papp T."/>
            <person name="Martin F.M."/>
            <person name="Miettinen O."/>
            <person name="Hibbett D.S."/>
            <person name="Nagy L.G."/>
        </authorList>
    </citation>
    <scope>NUCLEOTIDE SEQUENCE [LARGE SCALE GENOMIC DNA]</scope>
    <source>
        <strain evidence="2 3">CBS 962.96</strain>
    </source>
</reference>
<evidence type="ECO:0000256" key="1">
    <source>
        <dbReference type="SAM" id="Phobius"/>
    </source>
</evidence>
<accession>A0A4S8M2S7</accession>
<feature type="non-terminal residue" evidence="2">
    <location>
        <position position="1"/>
    </location>
</feature>
<dbReference type="AlphaFoldDB" id="A0A4S8M2S7"/>
<sequence>QHPRFQLNASGLAGFFGGAVVVMNTVQYHQGRRFLGFYNSPGSFRMAKHYGRLAKFRIWRGLYPDASLEPHEVFNLGGGLGG</sequence>
<feature type="transmembrane region" description="Helical" evidence="1">
    <location>
        <begin position="6"/>
        <end position="26"/>
    </location>
</feature>